<dbReference type="InterPro" id="IPR016156">
    <property type="entry name" value="FAD/NAD-linked_Rdtase_dimer_sf"/>
</dbReference>
<dbReference type="Gene3D" id="3.50.50.60">
    <property type="entry name" value="FAD/NAD(P)-binding domain"/>
    <property type="match status" value="2"/>
</dbReference>
<evidence type="ECO:0000259" key="8">
    <source>
        <dbReference type="PROSITE" id="PS50206"/>
    </source>
</evidence>
<dbReference type="RefSeq" id="WP_057002923.1">
    <property type="nucleotide sequence ID" value="NZ_AZGA01000087.1"/>
</dbReference>
<dbReference type="Proteomes" id="UP000051236">
    <property type="component" value="Unassembled WGS sequence"/>
</dbReference>
<evidence type="ECO:0000256" key="2">
    <source>
        <dbReference type="ARBA" id="ARBA00009130"/>
    </source>
</evidence>
<reference evidence="9 10" key="1">
    <citation type="journal article" date="2015" name="Genome Announc.">
        <title>Expanding the biotechnology potential of lactobacilli through comparative genomics of 213 strains and associated genera.</title>
        <authorList>
            <person name="Sun Z."/>
            <person name="Harris H.M."/>
            <person name="McCann A."/>
            <person name="Guo C."/>
            <person name="Argimon S."/>
            <person name="Zhang W."/>
            <person name="Yang X."/>
            <person name="Jeffery I.B."/>
            <person name="Cooney J.C."/>
            <person name="Kagawa T.F."/>
            <person name="Liu W."/>
            <person name="Song Y."/>
            <person name="Salvetti E."/>
            <person name="Wrobel A."/>
            <person name="Rasinkangas P."/>
            <person name="Parkhill J."/>
            <person name="Rea M.C."/>
            <person name="O'Sullivan O."/>
            <person name="Ritari J."/>
            <person name="Douillard F.P."/>
            <person name="Paul Ross R."/>
            <person name="Yang R."/>
            <person name="Briner A.E."/>
            <person name="Felis G.E."/>
            <person name="de Vos W.M."/>
            <person name="Barrangou R."/>
            <person name="Klaenhammer T.R."/>
            <person name="Caufield P.W."/>
            <person name="Cui Y."/>
            <person name="Zhang H."/>
            <person name="O'Toole P.W."/>
        </authorList>
    </citation>
    <scope>NUCLEOTIDE SEQUENCE [LARGE SCALE GENOMIC DNA]</scope>
    <source>
        <strain evidence="9 10">DSM 18527</strain>
    </source>
</reference>
<keyword evidence="10" id="KW-1185">Reference proteome</keyword>
<keyword evidence="4" id="KW-0274">FAD</keyword>
<name>A0A0R1XQ48_9LACO</name>
<keyword evidence="5" id="KW-0560">Oxidoreductase</keyword>
<dbReference type="PATRIC" id="fig|1423734.3.peg.1345"/>
<feature type="domain" description="Rhodanese" evidence="8">
    <location>
        <begin position="467"/>
        <end position="536"/>
    </location>
</feature>
<dbReference type="STRING" id="1423734.FC83_GL001330"/>
<accession>A0A0R1XQ48</accession>
<dbReference type="eggNOG" id="COG0446">
    <property type="taxonomic scope" value="Bacteria"/>
</dbReference>
<dbReference type="InterPro" id="IPR036873">
    <property type="entry name" value="Rhodanese-like_dom_sf"/>
</dbReference>
<dbReference type="GO" id="GO:0016491">
    <property type="term" value="F:oxidoreductase activity"/>
    <property type="evidence" value="ECO:0007669"/>
    <property type="project" value="UniProtKB-KW"/>
</dbReference>
<keyword evidence="7" id="KW-0676">Redox-active center</keyword>
<dbReference type="InterPro" id="IPR023753">
    <property type="entry name" value="FAD/NAD-binding_dom"/>
</dbReference>
<keyword evidence="6" id="KW-0558">Oxidation</keyword>
<evidence type="ECO:0000256" key="4">
    <source>
        <dbReference type="ARBA" id="ARBA00022827"/>
    </source>
</evidence>
<organism evidence="9 10">
    <name type="scientific">Agrilactobacillus composti DSM 18527 = JCM 14202</name>
    <dbReference type="NCBI Taxonomy" id="1423734"/>
    <lineage>
        <taxon>Bacteria</taxon>
        <taxon>Bacillati</taxon>
        <taxon>Bacillota</taxon>
        <taxon>Bacilli</taxon>
        <taxon>Lactobacillales</taxon>
        <taxon>Lactobacillaceae</taxon>
        <taxon>Agrilactobacillus</taxon>
    </lineage>
</organism>
<keyword evidence="3" id="KW-0285">Flavoprotein</keyword>
<dbReference type="InterPro" id="IPR004099">
    <property type="entry name" value="Pyr_nucl-diS_OxRdtase_dimer"/>
</dbReference>
<dbReference type="InterPro" id="IPR001763">
    <property type="entry name" value="Rhodanese-like_dom"/>
</dbReference>
<dbReference type="SUPFAM" id="SSF55424">
    <property type="entry name" value="FAD/NAD-linked reductases, dimerisation (C-terminal) domain"/>
    <property type="match status" value="1"/>
</dbReference>
<dbReference type="InterPro" id="IPR036188">
    <property type="entry name" value="FAD/NAD-bd_sf"/>
</dbReference>
<evidence type="ECO:0000256" key="6">
    <source>
        <dbReference type="ARBA" id="ARBA00023097"/>
    </source>
</evidence>
<dbReference type="PRINTS" id="PR00411">
    <property type="entry name" value="PNDRDTASEI"/>
</dbReference>
<protein>
    <submittedName>
        <fullName evidence="9">CoA-disulfide reductase</fullName>
    </submittedName>
</protein>
<dbReference type="SUPFAM" id="SSF52821">
    <property type="entry name" value="Rhodanese/Cell cycle control phosphatase"/>
    <property type="match status" value="1"/>
</dbReference>
<evidence type="ECO:0000313" key="9">
    <source>
        <dbReference type="EMBL" id="KRM30772.1"/>
    </source>
</evidence>
<evidence type="ECO:0000256" key="1">
    <source>
        <dbReference type="ARBA" id="ARBA00001974"/>
    </source>
</evidence>
<dbReference type="Pfam" id="PF02852">
    <property type="entry name" value="Pyr_redox_dim"/>
    <property type="match status" value="1"/>
</dbReference>
<dbReference type="PROSITE" id="PS50206">
    <property type="entry name" value="RHODANESE_3"/>
    <property type="match status" value="1"/>
</dbReference>
<dbReference type="PANTHER" id="PTHR43429">
    <property type="entry name" value="PYRIDINE NUCLEOTIDE-DISULFIDE OXIDOREDUCTASE DOMAIN-CONTAINING"/>
    <property type="match status" value="1"/>
</dbReference>
<dbReference type="PANTHER" id="PTHR43429:SF1">
    <property type="entry name" value="NAD(P)H SULFUR OXIDOREDUCTASE (COA-DEPENDENT)"/>
    <property type="match status" value="1"/>
</dbReference>
<comment type="cofactor">
    <cofactor evidence="1">
        <name>FAD</name>
        <dbReference type="ChEBI" id="CHEBI:57692"/>
    </cofactor>
</comment>
<evidence type="ECO:0000256" key="7">
    <source>
        <dbReference type="ARBA" id="ARBA00023284"/>
    </source>
</evidence>
<gene>
    <name evidence="9" type="ORF">FC83_GL001330</name>
</gene>
<dbReference type="SUPFAM" id="SSF51905">
    <property type="entry name" value="FAD/NAD(P)-binding domain"/>
    <property type="match status" value="1"/>
</dbReference>
<proteinExistence type="inferred from homology"/>
<dbReference type="EMBL" id="AZGA01000087">
    <property type="protein sequence ID" value="KRM30772.1"/>
    <property type="molecule type" value="Genomic_DNA"/>
</dbReference>
<dbReference type="Pfam" id="PF07992">
    <property type="entry name" value="Pyr_redox_2"/>
    <property type="match status" value="1"/>
</dbReference>
<sequence length="536" mass="58457">MKYVIVGGIAGGPSFATRLRRLDETAEIIILERHSAISVASCALPYYLSGVIPDREALIERTPEILKEKNNIDVRLFSNVTNIEPAKQQLTVHDTLNNETYTETYDELLLATGASPTLPPIKNLDQADNAFVLRTIDNADAMKEFIDINHPKRVAILGGGAIGIELAESFNTLGLDVTIIERSSTIASPYDQEIAEVVAKELRKHDIKILTGHSVASLDNDKHELQLDDGTTLTADMIFIGTGVHPNTQLAANAKIALTDTGHIVVNSRFQTNQPHIYAIGDAIETINYITGLPTPSVLSSPANRQGHLLADIMVGAPFEYQGIVGAGVSKFFNLTVSYTGYTEVMLQANGITDYKKIFITPYDHAYFYPGATRVNFKLIFDTQGKILGAQAVGKTGVDKRISQISAAIRGHLNVYDLPDIEVPYSPPYSSTRDIINIAGYVAINQLTRQVATIKAADIAADILTSAYFLDIREPGRPESGSIKATANIPLSQLRDRITEIPKDKPVYITYRAGIGPYNASTILKGQGYDVTLIEE</sequence>
<dbReference type="InterPro" id="IPR050260">
    <property type="entry name" value="FAD-bd_OxRdtase"/>
</dbReference>
<comment type="caution">
    <text evidence="9">The sequence shown here is derived from an EMBL/GenBank/DDBJ whole genome shotgun (WGS) entry which is preliminary data.</text>
</comment>
<dbReference type="AlphaFoldDB" id="A0A0R1XQ48"/>
<dbReference type="Gene3D" id="3.40.250.10">
    <property type="entry name" value="Rhodanese-like domain"/>
    <property type="match status" value="1"/>
</dbReference>
<comment type="similarity">
    <text evidence="2">Belongs to the class-III pyridine nucleotide-disulfide oxidoreductase family.</text>
</comment>
<dbReference type="PRINTS" id="PR00368">
    <property type="entry name" value="FADPNR"/>
</dbReference>
<evidence type="ECO:0000256" key="5">
    <source>
        <dbReference type="ARBA" id="ARBA00023002"/>
    </source>
</evidence>
<evidence type="ECO:0000313" key="10">
    <source>
        <dbReference type="Proteomes" id="UP000051236"/>
    </source>
</evidence>
<evidence type="ECO:0000256" key="3">
    <source>
        <dbReference type="ARBA" id="ARBA00022630"/>
    </source>
</evidence>